<feature type="domain" description="Transposase DDE" evidence="2">
    <location>
        <begin position="385"/>
        <end position="511"/>
    </location>
</feature>
<sequence length="543" mass="64270">MSKLLPLDLEIKLQENDIAFHIHHLVESIPDEAFQPFLRNTGCPAYHPRMMLKIILCAYSQSVFSGRKIEALLKDSIRMMWLAQGYEPSYRTINRFRVHPEVKELIRQCFVQFRCQLVEEKLIDQEAIFIDGTKIEANANKFTFVWKKSIEKYNQNLIEKSNQLYNELLEKEIIPEMERENEGELSVEELAQMVQQVDEVIKEYDQKIETSPDATERKALRSERKYPKQAYKQLIDFILRKQKYQKDLDILGERNSYSKTDQDATFMRMKDDYMKNGQLKAGYNVQIATEGQYALAYSIFPNPTDTRTLIPFLNKIEKDYFPLPKYIVADAGYGSEQNYEDILSNRKCEALIPYTMYEKEQKKKYKQNPFHPDNWMYDEESDTYICPNQQRVTFRYRSVRTDKTGFKRELKIYECENCSGCPFRSSCTKAKEGNHRKVMVNEKWEQQKEYVRAKLSEEKAGSIFRQRKIDVEPVFGFLKANLRFTRFSVRGKSKVENEMGIALMAVNLRKYTANKDQLTKNNGDKWKKENLSWLKFSFFLSRS</sequence>
<dbReference type="InterPro" id="IPR025668">
    <property type="entry name" value="Tnp_DDE_dom"/>
</dbReference>
<dbReference type="InterPro" id="IPR047629">
    <property type="entry name" value="IS1182_transpos"/>
</dbReference>
<keyword evidence="4" id="KW-1185">Reference proteome</keyword>
<gene>
    <name evidence="3" type="ORF">DKZ56_07010</name>
</gene>
<dbReference type="PANTHER" id="PTHR33408:SF2">
    <property type="entry name" value="TRANSPOSASE DDE DOMAIN-CONTAINING PROTEIN"/>
    <property type="match status" value="1"/>
</dbReference>
<dbReference type="KEGG" id="uth:DKZ56_07010"/>
<evidence type="ECO:0000259" key="1">
    <source>
        <dbReference type="Pfam" id="PF05598"/>
    </source>
</evidence>
<accession>A0A4P6UU65</accession>
<dbReference type="PANTHER" id="PTHR33408">
    <property type="entry name" value="TRANSPOSASE"/>
    <property type="match status" value="1"/>
</dbReference>
<dbReference type="Pfam" id="PF13751">
    <property type="entry name" value="DDE_Tnp_1_6"/>
    <property type="match status" value="1"/>
</dbReference>
<dbReference type="Pfam" id="PF05598">
    <property type="entry name" value="DUF772"/>
    <property type="match status" value="1"/>
</dbReference>
<dbReference type="RefSeq" id="WP_208652192.1">
    <property type="nucleotide sequence ID" value="NZ_CP036528.1"/>
</dbReference>
<protein>
    <submittedName>
        <fullName evidence="3">IS1182 family transposase</fullName>
    </submittedName>
</protein>
<feature type="domain" description="Transposase InsH N-terminal" evidence="1">
    <location>
        <begin position="9"/>
        <end position="97"/>
    </location>
</feature>
<evidence type="ECO:0000313" key="3">
    <source>
        <dbReference type="EMBL" id="QBK25626.1"/>
    </source>
</evidence>
<dbReference type="EMBL" id="CP036528">
    <property type="protein sequence ID" value="QBK25626.1"/>
    <property type="molecule type" value="Genomic_DNA"/>
</dbReference>
<reference evidence="3 4" key="1">
    <citation type="submission" date="2019-02" db="EMBL/GenBank/DDBJ databases">
        <title>Ureibacillus thermophilus.</title>
        <authorList>
            <person name="Sunny J.S."/>
            <person name="Natarajan A."/>
            <person name="Saleena L.M."/>
        </authorList>
    </citation>
    <scope>NUCLEOTIDE SEQUENCE [LARGE SCALE GENOMIC DNA]</scope>
    <source>
        <strain evidence="3 4">LM102</strain>
    </source>
</reference>
<organism evidence="3 4">
    <name type="scientific">Ureibacillus thermophilus</name>
    <dbReference type="NCBI Taxonomy" id="367743"/>
    <lineage>
        <taxon>Bacteria</taxon>
        <taxon>Bacillati</taxon>
        <taxon>Bacillota</taxon>
        <taxon>Bacilli</taxon>
        <taxon>Bacillales</taxon>
        <taxon>Caryophanaceae</taxon>
        <taxon>Ureibacillus</taxon>
    </lineage>
</organism>
<name>A0A4P6UU65_9BACL</name>
<evidence type="ECO:0000313" key="4">
    <source>
        <dbReference type="Proteomes" id="UP000291151"/>
    </source>
</evidence>
<dbReference type="AlphaFoldDB" id="A0A4P6UU65"/>
<dbReference type="NCBIfam" id="NF033551">
    <property type="entry name" value="transpos_IS1182"/>
    <property type="match status" value="1"/>
</dbReference>
<dbReference type="Proteomes" id="UP000291151">
    <property type="component" value="Chromosome"/>
</dbReference>
<proteinExistence type="predicted"/>
<dbReference type="InterPro" id="IPR008490">
    <property type="entry name" value="Transposase_InsH_N"/>
</dbReference>
<evidence type="ECO:0000259" key="2">
    <source>
        <dbReference type="Pfam" id="PF13751"/>
    </source>
</evidence>